<reference evidence="1 2" key="1">
    <citation type="submission" date="2019-03" db="EMBL/GenBank/DDBJ databases">
        <title>Genomic Encyclopedia of Type Strains, Phase III (KMG-III): the genomes of soil and plant-associated and newly described type strains.</title>
        <authorList>
            <person name="Whitman W."/>
        </authorList>
    </citation>
    <scope>NUCLEOTIDE SEQUENCE [LARGE SCALE GENOMIC DNA]</scope>
    <source>
        <strain evidence="1 2">VKM Ac-2527</strain>
    </source>
</reference>
<accession>A0A4R6IYL5</accession>
<evidence type="ECO:0000313" key="1">
    <source>
        <dbReference type="EMBL" id="TDO27944.1"/>
    </source>
</evidence>
<dbReference type="EMBL" id="SNWQ01000050">
    <property type="protein sequence ID" value="TDO27944.1"/>
    <property type="molecule type" value="Genomic_DNA"/>
</dbReference>
<dbReference type="RefSeq" id="WP_133805958.1">
    <property type="nucleotide sequence ID" value="NZ_SNWQ01000050.1"/>
</dbReference>
<protein>
    <submittedName>
        <fullName evidence="1">Uncharacterized protein</fullName>
    </submittedName>
</protein>
<proteinExistence type="predicted"/>
<dbReference type="Proteomes" id="UP000295388">
    <property type="component" value="Unassembled WGS sequence"/>
</dbReference>
<comment type="caution">
    <text evidence="1">The sequence shown here is derived from an EMBL/GenBank/DDBJ whole genome shotgun (WGS) entry which is preliminary data.</text>
</comment>
<name>A0A4R6IYL5_9ACTN</name>
<organism evidence="1 2">
    <name type="scientific">Kribbella caucasensis</name>
    <dbReference type="NCBI Taxonomy" id="2512215"/>
    <lineage>
        <taxon>Bacteria</taxon>
        <taxon>Bacillati</taxon>
        <taxon>Actinomycetota</taxon>
        <taxon>Actinomycetes</taxon>
        <taxon>Propionibacteriales</taxon>
        <taxon>Kribbellaceae</taxon>
        <taxon>Kribbella</taxon>
    </lineage>
</organism>
<evidence type="ECO:0000313" key="2">
    <source>
        <dbReference type="Proteomes" id="UP000295388"/>
    </source>
</evidence>
<sequence length="115" mass="12699">MNNQTSRDSEDRARIVNLVTKAEAIIESLEQRATDLRWSMTAFNRYRACELLGVTPYGPYAGELDADPAALFDEAAAAVIELDVPIEDLGWRLALTDALEAAATDIRMVQDARDV</sequence>
<gene>
    <name evidence="1" type="ORF">EV643_1502</name>
</gene>
<dbReference type="OrthoDB" id="3830402at2"/>
<keyword evidence="2" id="KW-1185">Reference proteome</keyword>
<dbReference type="AlphaFoldDB" id="A0A4R6IYL5"/>